<keyword evidence="3" id="KW-0067">ATP-binding</keyword>
<evidence type="ECO:0000256" key="1">
    <source>
        <dbReference type="SAM" id="MobiDB-lite"/>
    </source>
</evidence>
<feature type="region of interest" description="Disordered" evidence="1">
    <location>
        <begin position="60"/>
        <end position="80"/>
    </location>
</feature>
<evidence type="ECO:0000313" key="3">
    <source>
        <dbReference type="EMBL" id="GAA3555870.1"/>
    </source>
</evidence>
<accession>A0ABP6WUF7</accession>
<reference evidence="4" key="1">
    <citation type="journal article" date="2019" name="Int. J. Syst. Evol. Microbiol.">
        <title>The Global Catalogue of Microorganisms (GCM) 10K type strain sequencing project: providing services to taxonomists for standard genome sequencing and annotation.</title>
        <authorList>
            <consortium name="The Broad Institute Genomics Platform"/>
            <consortium name="The Broad Institute Genome Sequencing Center for Infectious Disease"/>
            <person name="Wu L."/>
            <person name="Ma J."/>
        </authorList>
    </citation>
    <scope>NUCLEOTIDE SEQUENCE [LARGE SCALE GENOMIC DNA]</scope>
    <source>
        <strain evidence="4">JCM 17111</strain>
    </source>
</reference>
<dbReference type="CDD" id="cd18785">
    <property type="entry name" value="SF2_C"/>
    <property type="match status" value="1"/>
</dbReference>
<keyword evidence="4" id="KW-1185">Reference proteome</keyword>
<dbReference type="Pfam" id="PF00271">
    <property type="entry name" value="Helicase_C"/>
    <property type="match status" value="1"/>
</dbReference>
<dbReference type="PROSITE" id="PS51194">
    <property type="entry name" value="HELICASE_CTER"/>
    <property type="match status" value="1"/>
</dbReference>
<evidence type="ECO:0000259" key="2">
    <source>
        <dbReference type="PROSITE" id="PS51194"/>
    </source>
</evidence>
<dbReference type="InterPro" id="IPR001650">
    <property type="entry name" value="Helicase_C-like"/>
</dbReference>
<protein>
    <submittedName>
        <fullName evidence="3">Helicase-related protein</fullName>
    </submittedName>
</protein>
<dbReference type="PANTHER" id="PTHR47957">
    <property type="entry name" value="ATP-DEPENDENT HELICASE HRQ1"/>
    <property type="match status" value="1"/>
</dbReference>
<evidence type="ECO:0000313" key="4">
    <source>
        <dbReference type="Proteomes" id="UP001500954"/>
    </source>
</evidence>
<sequence>MKNPTDEIDYKARQIFQNRINRGMIGPGSDTWGLPDEEEIISDYPLPRYFSGVLFPNKSVCPTQSAQDDADGNSEGLEDDVDVNEENPEIEEVDIEEKDVTDKTVTTKEEFNLSSNSFFPTNIGVTVAVEKSVNEIDVEFSFGLYHQPKNEEQKIKIPKAGYDSFFEEGIPYPLPFRNILKYSEDGFMYLERELKGEQRRPQRANGEYGQYDEFKRTQNLTRQTEEGGYFSAYYYIGYLDKLLSRSWKRKQYNFKLKVPVVKSTPIPEYFQFEDEIFKQTRAGYNIKIFEDSRAKYIKVQLVNLSDDHSANRFSNRSENLNLKSLFQGKIKVHSDKLIEYKDNTLSTYTAGDDIRDFEAEEIEFIYRNIKSYGIGHNCSVSWDIENKTVETTFLPKQDIKDVINEFEDSSLDDCLDMRNLSIWGVSKEQLKSNLRQFVVSYKEWIEKQLDKKSKLSKNEQEIAIRIIDRQQANYNRLNNNIDLLDNEDIYEAFKLANTAMLVQFIIANDSKLGKYEKELHEVDKSINANHLEFFKNYDAIKGLGFIPKYRPFQLAFLLLSIEEIAIPEKRQENSTVDLIWFPTGGGKTEAYLAVGAFTIAYRRISKSKDYGGTTVMMRYTLRLLTAQQFERASRLIATLEFLREQKEFTDQLKDEPITIGLWVGQASTPNKISDAKKLLDDKYGMEAEALKGKDGDPSKKNEFQISSCPWCGTKLVSQEKNAKGELNWKYGFRVRSSVLNIHCINSKCHFHNSLPIQVVDENLYKNPPTLLFGTVDKFAMLAWQEDAHNFFKASIDEGYPPDLIIQDELHLLNGPLGSITGLFESTIELLCSKNGIGPKIISSTATTRNTQFQIEKLYGNRTVNVFPPSGINHDDSFFSRESKTSKRRYIGFMPTGKTSIDTQLQLLAHLFVARLEVHRDKETETRTDPYWTIVSYYNSLKDVGKIYNKIGDEITTFTSTLQYRLAQLFNPYDDFKFNYLGITNRTEELTSRVESARIKSVLKELEKEFDTKNIITSERGHKYLNDVVDFVLATNMISVGIDISRLNVMLINGMPKNIAEYIQASSRVGRKNKGLAIALLDPNRAREKSYFEHFANFHQAFYKCVEPLSITPFTESTIDKMLTTALVAYIRNKLTKMNEDKDASKFVKENAREFKEFVMRRFNEDVQMLAYFDNKLNDVVDDWYRRANTEGDLKYKALLKKPSQKSEGDVDWTVMQSMREIDTDTFIQLKSNF</sequence>
<keyword evidence="3" id="KW-0347">Helicase</keyword>
<dbReference type="GO" id="GO:0004386">
    <property type="term" value="F:helicase activity"/>
    <property type="evidence" value="ECO:0007669"/>
    <property type="project" value="UniProtKB-KW"/>
</dbReference>
<dbReference type="SUPFAM" id="SSF52540">
    <property type="entry name" value="P-loop containing nucleoside triphosphate hydrolases"/>
    <property type="match status" value="2"/>
</dbReference>
<dbReference type="RefSeq" id="WP_345004076.1">
    <property type="nucleotide sequence ID" value="NZ_BAABCY010000015.1"/>
</dbReference>
<comment type="caution">
    <text evidence="3">The sequence shown here is derived from an EMBL/GenBank/DDBJ whole genome shotgun (WGS) entry which is preliminary data.</text>
</comment>
<name>A0ABP6WUF7_9FLAO</name>
<keyword evidence="3" id="KW-0547">Nucleotide-binding</keyword>
<dbReference type="EMBL" id="BAABCY010000015">
    <property type="protein sequence ID" value="GAA3555870.1"/>
    <property type="molecule type" value="Genomic_DNA"/>
</dbReference>
<dbReference type="PANTHER" id="PTHR47957:SF3">
    <property type="entry name" value="ATP-DEPENDENT HELICASE HRQ1"/>
    <property type="match status" value="1"/>
</dbReference>
<dbReference type="Proteomes" id="UP001500954">
    <property type="component" value="Unassembled WGS sequence"/>
</dbReference>
<dbReference type="SMART" id="SM00490">
    <property type="entry name" value="HELICc"/>
    <property type="match status" value="1"/>
</dbReference>
<organism evidence="3 4">
    <name type="scientific">Snuella lapsa</name>
    <dbReference type="NCBI Taxonomy" id="870481"/>
    <lineage>
        <taxon>Bacteria</taxon>
        <taxon>Pseudomonadati</taxon>
        <taxon>Bacteroidota</taxon>
        <taxon>Flavobacteriia</taxon>
        <taxon>Flavobacteriales</taxon>
        <taxon>Flavobacteriaceae</taxon>
        <taxon>Snuella</taxon>
    </lineage>
</organism>
<feature type="domain" description="Helicase C-terminal" evidence="2">
    <location>
        <begin position="942"/>
        <end position="1116"/>
    </location>
</feature>
<dbReference type="Gene3D" id="3.40.50.300">
    <property type="entry name" value="P-loop containing nucleotide triphosphate hydrolases"/>
    <property type="match status" value="1"/>
</dbReference>
<proteinExistence type="predicted"/>
<feature type="compositionally biased region" description="Acidic residues" evidence="1">
    <location>
        <begin position="68"/>
        <end position="80"/>
    </location>
</feature>
<keyword evidence="3" id="KW-0378">Hydrolase</keyword>
<gene>
    <name evidence="3" type="ORF">GCM10022395_04030</name>
</gene>
<dbReference type="InterPro" id="IPR027417">
    <property type="entry name" value="P-loop_NTPase"/>
</dbReference>